<gene>
    <name evidence="3" type="primary">dhaQ</name>
    <name evidence="3" type="ORF">PML95_00600</name>
</gene>
<dbReference type="PANTHER" id="PTHR28629:SF4">
    <property type="entry name" value="TRIOKINASE_FMN CYCLASE"/>
    <property type="match status" value="1"/>
</dbReference>
<dbReference type="GO" id="GO:0004371">
    <property type="term" value="F:glycerone kinase activity"/>
    <property type="evidence" value="ECO:0007669"/>
    <property type="project" value="UniProtKB-UniRule"/>
</dbReference>
<evidence type="ECO:0000256" key="1">
    <source>
        <dbReference type="NCBIfam" id="TIGR02362"/>
    </source>
</evidence>
<dbReference type="Proteomes" id="UP001179600">
    <property type="component" value="Chromosome"/>
</dbReference>
<dbReference type="Gene3D" id="3.30.1180.20">
    <property type="entry name" value="Dihydroxyacetone kinase, domain 2"/>
    <property type="match status" value="1"/>
</dbReference>
<feature type="domain" description="DhaK" evidence="2">
    <location>
        <begin position="7"/>
        <end position="329"/>
    </location>
</feature>
<dbReference type="GO" id="GO:0005829">
    <property type="term" value="C:cytosol"/>
    <property type="evidence" value="ECO:0007669"/>
    <property type="project" value="TreeGrafter"/>
</dbReference>
<dbReference type="SUPFAM" id="SSF82549">
    <property type="entry name" value="DAK1/DegV-like"/>
    <property type="match status" value="1"/>
</dbReference>
<organism evidence="3 4">
    <name type="scientific">Vagococcus lutrae</name>
    <dbReference type="NCBI Taxonomy" id="81947"/>
    <lineage>
        <taxon>Bacteria</taxon>
        <taxon>Bacillati</taxon>
        <taxon>Bacillota</taxon>
        <taxon>Bacilli</taxon>
        <taxon>Lactobacillales</taxon>
        <taxon>Enterococcaceae</taxon>
        <taxon>Vagococcus</taxon>
    </lineage>
</organism>
<proteinExistence type="predicted"/>
<evidence type="ECO:0000259" key="2">
    <source>
        <dbReference type="PROSITE" id="PS51481"/>
    </source>
</evidence>
<evidence type="ECO:0000313" key="3">
    <source>
        <dbReference type="EMBL" id="WCG22803.1"/>
    </source>
</evidence>
<evidence type="ECO:0000313" key="4">
    <source>
        <dbReference type="Proteomes" id="UP001179600"/>
    </source>
</evidence>
<protein>
    <recommendedName>
        <fullName evidence="1">DhaKLM operon coactivator DhaQ</fullName>
    </recommendedName>
</protein>
<dbReference type="RefSeq" id="WP_126760932.1">
    <property type="nucleotide sequence ID" value="NZ_CP116507.1"/>
</dbReference>
<name>A0AAF0BCL4_9ENTE</name>
<dbReference type="InterPro" id="IPR050861">
    <property type="entry name" value="Dihydroxyacetone_Kinase"/>
</dbReference>
<dbReference type="Pfam" id="PF02733">
    <property type="entry name" value="Dak1"/>
    <property type="match status" value="1"/>
</dbReference>
<sequence length="329" mass="35709">MKKIINRPSDVVTQLLNGIAFTHDHLLARVPQTGILYSKHLAEKTVSIISGGGTGHEPAHSGYVGKNMLAASVNGPVFIPPTAAEIFQAIELVDQGQGVLLIIKNFEADVAAFLEAERLAIAAGHQVGHIIVNDDCSIDSHNFKKRRRGVAGTVFVHKIITAAAHEGMALADLISLGEQVVLALNTLGVALAPASKPGAHAPHFELGEHDISFGIGIHGEEGYREEPFVSSEVLANELINKLKSQYHLKPGSRLAILVNGLGSTPLMELFIFTNDVRRLLALEGYDVCFKKVGNYMTSLDMQGVSLSFLEIKDDKWLDYLEMPVETYSW</sequence>
<dbReference type="GO" id="GO:0019563">
    <property type="term" value="P:glycerol catabolic process"/>
    <property type="evidence" value="ECO:0007669"/>
    <property type="project" value="TreeGrafter"/>
</dbReference>
<dbReference type="PANTHER" id="PTHR28629">
    <property type="entry name" value="TRIOKINASE/FMN CYCLASE"/>
    <property type="match status" value="1"/>
</dbReference>
<reference evidence="3" key="1">
    <citation type="submission" date="2023-01" db="EMBL/GenBank/DDBJ databases">
        <title>Oxazolidinone resistance genes in florfenicol resistant enterococci from beef cattle and veal calves at slaughter.</title>
        <authorList>
            <person name="Biggel M."/>
        </authorList>
    </citation>
    <scope>NUCLEOTIDE SEQUENCE</scope>
    <source>
        <strain evidence="3">K204-1</strain>
    </source>
</reference>
<dbReference type="InterPro" id="IPR012735">
    <property type="entry name" value="DhaK_1b"/>
</dbReference>
<dbReference type="InterPro" id="IPR004006">
    <property type="entry name" value="DhaK_dom"/>
</dbReference>
<dbReference type="FunFam" id="3.40.50.10440:FF:000001">
    <property type="entry name" value="Dihydroxyacetone kinase, DhaK subunit"/>
    <property type="match status" value="1"/>
</dbReference>
<dbReference type="PROSITE" id="PS51481">
    <property type="entry name" value="DHAK"/>
    <property type="match status" value="1"/>
</dbReference>
<dbReference type="EMBL" id="CP116507">
    <property type="protein sequence ID" value="WCG22803.1"/>
    <property type="molecule type" value="Genomic_DNA"/>
</dbReference>
<dbReference type="Gene3D" id="3.40.50.10440">
    <property type="entry name" value="Dihydroxyacetone kinase, domain 1"/>
    <property type="match status" value="1"/>
</dbReference>
<dbReference type="AlphaFoldDB" id="A0AAF0BCL4"/>
<dbReference type="NCBIfam" id="TIGR02362">
    <property type="entry name" value="dhaK1b"/>
    <property type="match status" value="1"/>
</dbReference>
<accession>A0AAF0BCL4</accession>